<comment type="caution">
    <text evidence="6">The sequence shown here is derived from an EMBL/GenBank/DDBJ whole genome shotgun (WGS) entry which is preliminary data.</text>
</comment>
<evidence type="ECO:0000259" key="5">
    <source>
        <dbReference type="PROSITE" id="PS50977"/>
    </source>
</evidence>
<dbReference type="SUPFAM" id="SSF46689">
    <property type="entry name" value="Homeodomain-like"/>
    <property type="match status" value="1"/>
</dbReference>
<dbReference type="PANTHER" id="PTHR47506">
    <property type="entry name" value="TRANSCRIPTIONAL REGULATORY PROTEIN"/>
    <property type="match status" value="1"/>
</dbReference>
<evidence type="ECO:0000256" key="1">
    <source>
        <dbReference type="ARBA" id="ARBA00023015"/>
    </source>
</evidence>
<sequence>MEKTRAKAPLGRPRGFDAEEALERAMRVFWEKGYEGAGLSDLTEAMGITRTSMYAAFGNKEALFRKALERYTRGPASYAAGAVGETTAREVAEAFLAGAVGATTSPGRPAGCLGVQGALATGEPGRPAREALAAWREDGVTLLRDRFRQAAGAGDLPPTADPGTLARYLMTVANGIAVQAAGGAGREALEEVAELAMGAWPS</sequence>
<dbReference type="EMBL" id="JAVRER010000032">
    <property type="protein sequence ID" value="MDT0417749.1"/>
    <property type="molecule type" value="Genomic_DNA"/>
</dbReference>
<evidence type="ECO:0000256" key="3">
    <source>
        <dbReference type="ARBA" id="ARBA00023163"/>
    </source>
</evidence>
<evidence type="ECO:0000313" key="6">
    <source>
        <dbReference type="EMBL" id="MDT0417749.1"/>
    </source>
</evidence>
<keyword evidence="3" id="KW-0804">Transcription</keyword>
<dbReference type="RefSeq" id="WP_311677324.1">
    <property type="nucleotide sequence ID" value="NZ_JAVRER010000032.1"/>
</dbReference>
<dbReference type="Gene3D" id="1.10.10.60">
    <property type="entry name" value="Homeodomain-like"/>
    <property type="match status" value="1"/>
</dbReference>
<accession>A0ABD5E8L3</accession>
<gene>
    <name evidence="6" type="ORF">RM574_19895</name>
</gene>
<dbReference type="PANTHER" id="PTHR47506:SF1">
    <property type="entry name" value="HTH-TYPE TRANSCRIPTIONAL REGULATOR YJDC"/>
    <property type="match status" value="1"/>
</dbReference>
<proteinExistence type="predicted"/>
<evidence type="ECO:0000256" key="2">
    <source>
        <dbReference type="ARBA" id="ARBA00023125"/>
    </source>
</evidence>
<organism evidence="6 7">
    <name type="scientific">Streptomyces evansiae</name>
    <dbReference type="NCBI Taxonomy" id="3075535"/>
    <lineage>
        <taxon>Bacteria</taxon>
        <taxon>Bacillati</taxon>
        <taxon>Actinomycetota</taxon>
        <taxon>Actinomycetes</taxon>
        <taxon>Kitasatosporales</taxon>
        <taxon>Streptomycetaceae</taxon>
        <taxon>Streptomyces</taxon>
    </lineage>
</organism>
<dbReference type="PROSITE" id="PS50977">
    <property type="entry name" value="HTH_TETR_2"/>
    <property type="match status" value="1"/>
</dbReference>
<name>A0ABD5E8L3_9ACTN</name>
<dbReference type="InterPro" id="IPR036271">
    <property type="entry name" value="Tet_transcr_reg_TetR-rel_C_sf"/>
</dbReference>
<dbReference type="InterPro" id="IPR009057">
    <property type="entry name" value="Homeodomain-like_sf"/>
</dbReference>
<reference evidence="7" key="1">
    <citation type="submission" date="2023-07" db="EMBL/GenBank/DDBJ databases">
        <title>30 novel species of actinomycetes from the DSMZ collection.</title>
        <authorList>
            <person name="Nouioui I."/>
        </authorList>
    </citation>
    <scope>NUCLEOTIDE SEQUENCE [LARGE SCALE GENOMIC DNA]</scope>
    <source>
        <strain evidence="7">DSM 41982</strain>
    </source>
</reference>
<dbReference type="Proteomes" id="UP001183607">
    <property type="component" value="Unassembled WGS sequence"/>
</dbReference>
<dbReference type="Pfam" id="PF16925">
    <property type="entry name" value="TetR_C_13"/>
    <property type="match status" value="1"/>
</dbReference>
<keyword evidence="2 4" id="KW-0238">DNA-binding</keyword>
<dbReference type="InterPro" id="IPR001647">
    <property type="entry name" value="HTH_TetR"/>
</dbReference>
<evidence type="ECO:0000256" key="4">
    <source>
        <dbReference type="PROSITE-ProRule" id="PRU00335"/>
    </source>
</evidence>
<feature type="domain" description="HTH tetR-type" evidence="5">
    <location>
        <begin position="15"/>
        <end position="75"/>
    </location>
</feature>
<protein>
    <submittedName>
        <fullName evidence="6">TetR/AcrR family transcriptional regulator</fullName>
    </submittedName>
</protein>
<dbReference type="PRINTS" id="PR00455">
    <property type="entry name" value="HTHTETR"/>
</dbReference>
<dbReference type="Pfam" id="PF00440">
    <property type="entry name" value="TetR_N"/>
    <property type="match status" value="1"/>
</dbReference>
<dbReference type="Gene3D" id="1.10.357.10">
    <property type="entry name" value="Tetracycline Repressor, domain 2"/>
    <property type="match status" value="1"/>
</dbReference>
<feature type="DNA-binding region" description="H-T-H motif" evidence="4">
    <location>
        <begin position="38"/>
        <end position="57"/>
    </location>
</feature>
<dbReference type="AlphaFoldDB" id="A0ABD5E8L3"/>
<keyword evidence="1" id="KW-0805">Transcription regulation</keyword>
<dbReference type="SUPFAM" id="SSF48498">
    <property type="entry name" value="Tetracyclin repressor-like, C-terminal domain"/>
    <property type="match status" value="1"/>
</dbReference>
<dbReference type="GO" id="GO:0003677">
    <property type="term" value="F:DNA binding"/>
    <property type="evidence" value="ECO:0007669"/>
    <property type="project" value="UniProtKB-UniRule"/>
</dbReference>
<evidence type="ECO:0000313" key="7">
    <source>
        <dbReference type="Proteomes" id="UP001183607"/>
    </source>
</evidence>
<dbReference type="InterPro" id="IPR011075">
    <property type="entry name" value="TetR_C"/>
</dbReference>